<protein>
    <submittedName>
        <fullName evidence="2">Uncharacterized protein</fullName>
    </submittedName>
</protein>
<keyword evidence="3" id="KW-1185">Reference proteome</keyword>
<keyword evidence="1" id="KW-0812">Transmembrane</keyword>
<dbReference type="AlphaFoldDB" id="A0A2T0YR21"/>
<organism evidence="2 3">
    <name type="scientific">Nesterenkonia sandarakina</name>
    <dbReference type="NCBI Taxonomy" id="272918"/>
    <lineage>
        <taxon>Bacteria</taxon>
        <taxon>Bacillati</taxon>
        <taxon>Actinomycetota</taxon>
        <taxon>Actinomycetes</taxon>
        <taxon>Micrococcales</taxon>
        <taxon>Micrococcaceae</taxon>
        <taxon>Nesterenkonia</taxon>
    </lineage>
</organism>
<sequence>MAAAGLITAGLLAVNRPPTSFGWFAHAPLSDTTHIPGASPATLTLTALGMALLILGLLSTGLLAGMRIRRRGRDSPLRQDRGDTETQ</sequence>
<evidence type="ECO:0000256" key="1">
    <source>
        <dbReference type="SAM" id="Phobius"/>
    </source>
</evidence>
<evidence type="ECO:0000313" key="3">
    <source>
        <dbReference type="Proteomes" id="UP000238217"/>
    </source>
</evidence>
<dbReference type="RefSeq" id="WP_106122329.1">
    <property type="nucleotide sequence ID" value="NZ_PVTY01000004.1"/>
</dbReference>
<keyword evidence="1" id="KW-1133">Transmembrane helix</keyword>
<gene>
    <name evidence="2" type="ORF">BCL67_104215</name>
</gene>
<accession>A0A2T0YR21</accession>
<feature type="transmembrane region" description="Helical" evidence="1">
    <location>
        <begin position="46"/>
        <end position="68"/>
    </location>
</feature>
<keyword evidence="1" id="KW-0472">Membrane</keyword>
<reference evidence="2 3" key="1">
    <citation type="submission" date="2018-03" db="EMBL/GenBank/DDBJ databases">
        <title>Comparative analysis of microorganisms from saline springs in Andes Mountain Range, Colombia.</title>
        <authorList>
            <person name="Rubin E."/>
        </authorList>
    </citation>
    <scope>NUCLEOTIDE SEQUENCE [LARGE SCALE GENOMIC DNA]</scope>
    <source>
        <strain evidence="2 3">CG 35</strain>
    </source>
</reference>
<dbReference type="EMBL" id="PVTY01000004">
    <property type="protein sequence ID" value="PRZ17861.1"/>
    <property type="molecule type" value="Genomic_DNA"/>
</dbReference>
<comment type="caution">
    <text evidence="2">The sequence shown here is derived from an EMBL/GenBank/DDBJ whole genome shotgun (WGS) entry which is preliminary data.</text>
</comment>
<evidence type="ECO:0000313" key="2">
    <source>
        <dbReference type="EMBL" id="PRZ17861.1"/>
    </source>
</evidence>
<proteinExistence type="predicted"/>
<name>A0A2T0YR21_9MICC</name>
<dbReference type="Proteomes" id="UP000238217">
    <property type="component" value="Unassembled WGS sequence"/>
</dbReference>